<name>A0A4Y2CB77_ARAVE</name>
<dbReference type="AlphaFoldDB" id="A0A4Y2CB77"/>
<keyword evidence="2" id="KW-1185">Reference proteome</keyword>
<gene>
    <name evidence="1" type="ORF">AVEN_209289_1</name>
</gene>
<reference evidence="1 2" key="1">
    <citation type="journal article" date="2019" name="Sci. Rep.">
        <title>Orb-weaving spider Araneus ventricosus genome elucidates the spidroin gene catalogue.</title>
        <authorList>
            <person name="Kono N."/>
            <person name="Nakamura H."/>
            <person name="Ohtoshi R."/>
            <person name="Moran D.A.P."/>
            <person name="Shinohara A."/>
            <person name="Yoshida Y."/>
            <person name="Fujiwara M."/>
            <person name="Mori M."/>
            <person name="Tomita M."/>
            <person name="Arakawa K."/>
        </authorList>
    </citation>
    <scope>NUCLEOTIDE SEQUENCE [LARGE SCALE GENOMIC DNA]</scope>
</reference>
<evidence type="ECO:0000313" key="2">
    <source>
        <dbReference type="Proteomes" id="UP000499080"/>
    </source>
</evidence>
<proteinExistence type="predicted"/>
<dbReference type="EMBL" id="BGPR01000170">
    <property type="protein sequence ID" value="GBM01470.1"/>
    <property type="molecule type" value="Genomic_DNA"/>
</dbReference>
<accession>A0A4Y2CB77</accession>
<dbReference type="GO" id="GO:0003676">
    <property type="term" value="F:nucleic acid binding"/>
    <property type="evidence" value="ECO:0007669"/>
    <property type="project" value="InterPro"/>
</dbReference>
<dbReference type="Proteomes" id="UP000499080">
    <property type="component" value="Unassembled WGS sequence"/>
</dbReference>
<comment type="caution">
    <text evidence="1">The sequence shown here is derived from an EMBL/GenBank/DDBJ whole genome shotgun (WGS) entry which is preliminary data.</text>
</comment>
<dbReference type="InterPro" id="IPR036397">
    <property type="entry name" value="RNaseH_sf"/>
</dbReference>
<sequence>MLLKFGCMIENRQIPGTRLSFSLSTSNPQVIEASNSRTYVGYGGFKEWLPRSPDLTPMDFFLWRIPQTAGVYDPSANIA</sequence>
<dbReference type="Gene3D" id="3.30.420.10">
    <property type="entry name" value="Ribonuclease H-like superfamily/Ribonuclease H"/>
    <property type="match status" value="1"/>
</dbReference>
<evidence type="ECO:0000313" key="1">
    <source>
        <dbReference type="EMBL" id="GBM01470.1"/>
    </source>
</evidence>
<protein>
    <submittedName>
        <fullName evidence="1">Uncharacterized protein</fullName>
    </submittedName>
</protein>
<organism evidence="1 2">
    <name type="scientific">Araneus ventricosus</name>
    <name type="common">Orbweaver spider</name>
    <name type="synonym">Epeira ventricosa</name>
    <dbReference type="NCBI Taxonomy" id="182803"/>
    <lineage>
        <taxon>Eukaryota</taxon>
        <taxon>Metazoa</taxon>
        <taxon>Ecdysozoa</taxon>
        <taxon>Arthropoda</taxon>
        <taxon>Chelicerata</taxon>
        <taxon>Arachnida</taxon>
        <taxon>Araneae</taxon>
        <taxon>Araneomorphae</taxon>
        <taxon>Entelegynae</taxon>
        <taxon>Araneoidea</taxon>
        <taxon>Araneidae</taxon>
        <taxon>Araneus</taxon>
    </lineage>
</organism>